<evidence type="ECO:0000256" key="6">
    <source>
        <dbReference type="ARBA" id="ARBA00023136"/>
    </source>
</evidence>
<dbReference type="CDD" id="cd07989">
    <property type="entry name" value="LPLAT_AGPAT-like"/>
    <property type="match status" value="1"/>
</dbReference>
<feature type="domain" description="Phospholipid/glycerol acyltransferase" evidence="9">
    <location>
        <begin position="74"/>
        <end position="186"/>
    </location>
</feature>
<evidence type="ECO:0000313" key="10">
    <source>
        <dbReference type="EMBL" id="EEP60893.1"/>
    </source>
</evidence>
<dbReference type="GO" id="GO:0016020">
    <property type="term" value="C:membrane"/>
    <property type="evidence" value="ECO:0007669"/>
    <property type="project" value="UniProtKB-SubCell"/>
</dbReference>
<organism evidence="10 11">
    <name type="scientific">Sulfurihydrogenibium yellowstonense SS-5</name>
    <dbReference type="NCBI Taxonomy" id="432331"/>
    <lineage>
        <taxon>Bacteria</taxon>
        <taxon>Pseudomonadati</taxon>
        <taxon>Aquificota</taxon>
        <taxon>Aquificia</taxon>
        <taxon>Aquificales</taxon>
        <taxon>Hydrogenothermaceae</taxon>
        <taxon>Sulfurihydrogenibium</taxon>
    </lineage>
</organism>
<evidence type="ECO:0000313" key="11">
    <source>
        <dbReference type="Proteomes" id="UP000005540"/>
    </source>
</evidence>
<dbReference type="RefSeq" id="WP_007546277.1">
    <property type="nucleotide sequence ID" value="NZ_ABZS01000043.1"/>
</dbReference>
<keyword evidence="2 10" id="KW-0808">Transferase</keyword>
<evidence type="ECO:0000256" key="4">
    <source>
        <dbReference type="ARBA" id="ARBA00022989"/>
    </source>
</evidence>
<evidence type="ECO:0000256" key="3">
    <source>
        <dbReference type="ARBA" id="ARBA00022692"/>
    </source>
</evidence>
<keyword evidence="4 8" id="KW-1133">Transmembrane helix</keyword>
<dbReference type="Pfam" id="PF01553">
    <property type="entry name" value="Acyltransferase"/>
    <property type="match status" value="1"/>
</dbReference>
<dbReference type="SUPFAM" id="SSF69593">
    <property type="entry name" value="Glycerol-3-phosphate (1)-acyltransferase"/>
    <property type="match status" value="1"/>
</dbReference>
<dbReference type="AlphaFoldDB" id="C4FJ57"/>
<keyword evidence="11" id="KW-1185">Reference proteome</keyword>
<dbReference type="SMART" id="SM00563">
    <property type="entry name" value="PlsC"/>
    <property type="match status" value="1"/>
</dbReference>
<keyword evidence="7 10" id="KW-0012">Acyltransferase</keyword>
<dbReference type="InterPro" id="IPR002123">
    <property type="entry name" value="Plipid/glycerol_acylTrfase"/>
</dbReference>
<keyword evidence="6 8" id="KW-0472">Membrane</keyword>
<evidence type="ECO:0000256" key="5">
    <source>
        <dbReference type="ARBA" id="ARBA00023098"/>
    </source>
</evidence>
<dbReference type="GO" id="GO:0016746">
    <property type="term" value="F:acyltransferase activity"/>
    <property type="evidence" value="ECO:0007669"/>
    <property type="project" value="UniProtKB-KW"/>
</dbReference>
<proteinExistence type="predicted"/>
<sequence>MSYLRLFYRLNIFIVLLILFLLISLSIDLTVRNQHKKRRLFLKNAGIFRDITCRIYKINVLIDNTLIHKLDKNYLILSNHLSYLDIIALMYNNKNVFVSTTEVRDSFLIGKLAQYGGSVFIDRKNKNGIKEEIEMIKDLLHNGFNVVIFPEGTTSNGECVLPFKSSFLELAFLVDTLIVPCCIKYTKVNDEPVNEKNRDLLYYYGDMEFFSHFFTFLKNVKSVFIEVKFLKPEDPKNFKDRKELSKYIHSKIEKCYKS</sequence>
<reference evidence="10 11" key="1">
    <citation type="submission" date="2009-04" db="EMBL/GenBank/DDBJ databases">
        <authorList>
            <person name="Reysenbach A.-L."/>
            <person name="Heidelberg J.F."/>
            <person name="Nelson W.C."/>
        </authorList>
    </citation>
    <scope>NUCLEOTIDE SEQUENCE [LARGE SCALE GENOMIC DNA]</scope>
    <source>
        <strain evidence="10 11">SS-5</strain>
    </source>
</reference>
<keyword evidence="5" id="KW-0443">Lipid metabolism</keyword>
<name>C4FJ57_9AQUI</name>
<evidence type="ECO:0000256" key="2">
    <source>
        <dbReference type="ARBA" id="ARBA00022679"/>
    </source>
</evidence>
<evidence type="ECO:0000256" key="1">
    <source>
        <dbReference type="ARBA" id="ARBA00004370"/>
    </source>
</evidence>
<evidence type="ECO:0000256" key="7">
    <source>
        <dbReference type="ARBA" id="ARBA00023315"/>
    </source>
</evidence>
<dbReference type="EMBL" id="ABZS01000043">
    <property type="protein sequence ID" value="EEP60893.1"/>
    <property type="molecule type" value="Genomic_DNA"/>
</dbReference>
<evidence type="ECO:0000256" key="8">
    <source>
        <dbReference type="SAM" id="Phobius"/>
    </source>
</evidence>
<comment type="subcellular location">
    <subcellularLocation>
        <location evidence="1">Membrane</location>
    </subcellularLocation>
</comment>
<dbReference type="Proteomes" id="UP000005540">
    <property type="component" value="Unassembled WGS sequence"/>
</dbReference>
<dbReference type="PANTHER" id="PTHR23063">
    <property type="entry name" value="PHOSPHOLIPID ACYLTRANSFERASE"/>
    <property type="match status" value="1"/>
</dbReference>
<comment type="caution">
    <text evidence="10">The sequence shown here is derived from an EMBL/GenBank/DDBJ whole genome shotgun (WGS) entry which is preliminary data.</text>
</comment>
<gene>
    <name evidence="10" type="ORF">SULYE_0599</name>
</gene>
<protein>
    <submittedName>
        <fullName evidence="10">1-acyl-sn-glycerol-3-phosphate acyltransferase</fullName>
    </submittedName>
</protein>
<dbReference type="PANTHER" id="PTHR23063:SF52">
    <property type="entry name" value="LYSOPHOSPHATIDYLCHOLINE ACYLTRANSFERASE"/>
    <property type="match status" value="1"/>
</dbReference>
<dbReference type="OrthoDB" id="9809618at2"/>
<dbReference type="GO" id="GO:0006629">
    <property type="term" value="P:lipid metabolic process"/>
    <property type="evidence" value="ECO:0007669"/>
    <property type="project" value="UniProtKB-KW"/>
</dbReference>
<keyword evidence="3 8" id="KW-0812">Transmembrane</keyword>
<evidence type="ECO:0000259" key="9">
    <source>
        <dbReference type="SMART" id="SM00563"/>
    </source>
</evidence>
<accession>C4FJ57</accession>
<feature type="transmembrane region" description="Helical" evidence="8">
    <location>
        <begin position="6"/>
        <end position="31"/>
    </location>
</feature>